<name>A0AAD7WBZ7_9TELE</name>
<protein>
    <submittedName>
        <fullName evidence="1">Uncharacterized protein</fullName>
    </submittedName>
</protein>
<sequence length="146" mass="15502">MFTLHCASAGGHHSRLLNRAMSAGLGDASPHMQTGYAALCSDDGNAQGGGIRLCLPLSPSFAFEASGAPCEARRRLARQRQPLKREDGSSCEARRGGIVGAFAWMSALRERERADARGAGTHSAGAQPSQKWNTDCKVLKFNAFLA</sequence>
<reference evidence="1" key="1">
    <citation type="journal article" date="2023" name="Science">
        <title>Genome structures resolve the early diversification of teleost fishes.</title>
        <authorList>
            <person name="Parey E."/>
            <person name="Louis A."/>
            <person name="Montfort J."/>
            <person name="Bouchez O."/>
            <person name="Roques C."/>
            <person name="Iampietro C."/>
            <person name="Lluch J."/>
            <person name="Castinel A."/>
            <person name="Donnadieu C."/>
            <person name="Desvignes T."/>
            <person name="Floi Bucao C."/>
            <person name="Jouanno E."/>
            <person name="Wen M."/>
            <person name="Mejri S."/>
            <person name="Dirks R."/>
            <person name="Jansen H."/>
            <person name="Henkel C."/>
            <person name="Chen W.J."/>
            <person name="Zahm M."/>
            <person name="Cabau C."/>
            <person name="Klopp C."/>
            <person name="Thompson A.W."/>
            <person name="Robinson-Rechavi M."/>
            <person name="Braasch I."/>
            <person name="Lecointre G."/>
            <person name="Bobe J."/>
            <person name="Postlethwait J.H."/>
            <person name="Berthelot C."/>
            <person name="Roest Crollius H."/>
            <person name="Guiguen Y."/>
        </authorList>
    </citation>
    <scope>NUCLEOTIDE SEQUENCE</scope>
    <source>
        <strain evidence="1">NC1722</strain>
    </source>
</reference>
<accession>A0AAD7WBZ7</accession>
<dbReference type="AlphaFoldDB" id="A0AAD7WBZ7"/>
<gene>
    <name evidence="1" type="ORF">AAFF_G00097830</name>
</gene>
<evidence type="ECO:0000313" key="1">
    <source>
        <dbReference type="EMBL" id="KAJ8391005.1"/>
    </source>
</evidence>
<comment type="caution">
    <text evidence="1">The sequence shown here is derived from an EMBL/GenBank/DDBJ whole genome shotgun (WGS) entry which is preliminary data.</text>
</comment>
<proteinExistence type="predicted"/>
<organism evidence="1 2">
    <name type="scientific">Aldrovandia affinis</name>
    <dbReference type="NCBI Taxonomy" id="143900"/>
    <lineage>
        <taxon>Eukaryota</taxon>
        <taxon>Metazoa</taxon>
        <taxon>Chordata</taxon>
        <taxon>Craniata</taxon>
        <taxon>Vertebrata</taxon>
        <taxon>Euteleostomi</taxon>
        <taxon>Actinopterygii</taxon>
        <taxon>Neopterygii</taxon>
        <taxon>Teleostei</taxon>
        <taxon>Notacanthiformes</taxon>
        <taxon>Halosauridae</taxon>
        <taxon>Aldrovandia</taxon>
    </lineage>
</organism>
<keyword evidence="2" id="KW-1185">Reference proteome</keyword>
<dbReference type="EMBL" id="JAINUG010000163">
    <property type="protein sequence ID" value="KAJ8391005.1"/>
    <property type="molecule type" value="Genomic_DNA"/>
</dbReference>
<evidence type="ECO:0000313" key="2">
    <source>
        <dbReference type="Proteomes" id="UP001221898"/>
    </source>
</evidence>
<dbReference type="Proteomes" id="UP001221898">
    <property type="component" value="Unassembled WGS sequence"/>
</dbReference>